<dbReference type="Proteomes" id="UP001209730">
    <property type="component" value="Unassembled WGS sequence"/>
</dbReference>
<dbReference type="GO" id="GO:0004518">
    <property type="term" value="F:nuclease activity"/>
    <property type="evidence" value="ECO:0007669"/>
    <property type="project" value="UniProtKB-KW"/>
</dbReference>
<dbReference type="InterPro" id="IPR050547">
    <property type="entry name" value="DEAD_box_RNA_helicases"/>
</dbReference>
<dbReference type="InterPro" id="IPR054712">
    <property type="entry name" value="Cas3-like_dom"/>
</dbReference>
<dbReference type="Gene3D" id="3.40.50.300">
    <property type="entry name" value="P-loop containing nucleotide triphosphate hydrolases"/>
    <property type="match status" value="2"/>
</dbReference>
<feature type="domain" description="HD Cas3-type" evidence="10">
    <location>
        <begin position="22"/>
        <end position="230"/>
    </location>
</feature>
<accession>A0AB35HXW8</accession>
<proteinExistence type="inferred from homology"/>
<evidence type="ECO:0000256" key="3">
    <source>
        <dbReference type="ARBA" id="ARBA00022722"/>
    </source>
</evidence>
<evidence type="ECO:0000256" key="2">
    <source>
        <dbReference type="ARBA" id="ARBA00009046"/>
    </source>
</evidence>
<evidence type="ECO:0000256" key="4">
    <source>
        <dbReference type="ARBA" id="ARBA00022723"/>
    </source>
</evidence>
<sequence>MWNDAPTYFRYWGKAKANADLDGAPCHLLPFHSLDVAAVGYHLFSPRTARCRDLASQLSLEPEQLQSLYVFSLALHDLGKFSRAFQSLAEPGVPELVEADSGLAYGSGEWPHHSKAGAVFLKAFFRGELKQQGLCAWGWGETDSGSKKFLRLLLNMAFGHHGLPVDAGTNQHPSPGFPEDRLAAWEYTCEVAKWLCPQWPERQVRDKNWLRQFQQVTWHLAGFSVVADWLGSDQSLFPYRSEPQILEDYWHNTALPQAAKALEKTGFGHELLPARFPGVEKFFGFSPTPLQQWAQDLDWADGPQLFVLEDVTGAGKTEAAMILVHRLLENGQAQGVYFGLPTMATSNAMYGRIADQYRRWYDSGQVPNLVLAHGARHLNTRFTRSIVSEQLRDHTYGEKEETASEACNQWLADSRKKALLADIGVGTVDQALMAVLPFKHQALRLIGLANKVLVVDEVHACDDYMARLLEEVLRAHARQGGSAILLTATLPHAMKRRLIAAYRSGRNLDETPVSLEQSFPLATRITDKGLEQFPLATRDSVIRRVAVETMHESDTVIQHLLNIAESGQCACWIRNTVDDAIAAYQALRERAANPEKIMLFHSRFVMADRQAIEQAALQRFGKESDAQSRAGWILISTQVVEQSLDLDFDQMISDLAPMDLLIQRAGRLHRHRRDGSGNPVAGDDQRPLPVLYLLAPLYEEQPGPDWLSDPMPGTAAIYRDHGQLWLTLKTLREDGGIDMPGRARHLIESVFGEDAETRIPEGLQQRHLQQEGERSSQRAMAAFNRLDMDKGYSAEASRSWFEDLEIEIDSRLSEEPSITITLVRRGADGALKPWVEAEQFAWELSQLRVRESLARCLPEWPQALSNEKDQLLECCSGLKYSRLWLMEEGGSSIEYSGDVGLRRVSNQGE</sequence>
<evidence type="ECO:0000256" key="5">
    <source>
        <dbReference type="ARBA" id="ARBA00022741"/>
    </source>
</evidence>
<dbReference type="InterPro" id="IPR006483">
    <property type="entry name" value="CRISPR-assoc_Cas3_HD"/>
</dbReference>
<protein>
    <submittedName>
        <fullName evidence="11">CRISPR-associated helicase Cas3</fullName>
    </submittedName>
</protein>
<dbReference type="SMART" id="SM00487">
    <property type="entry name" value="DEXDc"/>
    <property type="match status" value="1"/>
</dbReference>
<keyword evidence="8" id="KW-0067">ATP-binding</keyword>
<evidence type="ECO:0000313" key="12">
    <source>
        <dbReference type="Proteomes" id="UP001209730"/>
    </source>
</evidence>
<dbReference type="GO" id="GO:0003723">
    <property type="term" value="F:RNA binding"/>
    <property type="evidence" value="ECO:0007669"/>
    <property type="project" value="TreeGrafter"/>
</dbReference>
<dbReference type="NCBIfam" id="TIGR01587">
    <property type="entry name" value="cas3_core"/>
    <property type="match status" value="1"/>
</dbReference>
<evidence type="ECO:0000259" key="10">
    <source>
        <dbReference type="PROSITE" id="PS51643"/>
    </source>
</evidence>
<dbReference type="GO" id="GO:0003724">
    <property type="term" value="F:RNA helicase activity"/>
    <property type="evidence" value="ECO:0007669"/>
    <property type="project" value="TreeGrafter"/>
</dbReference>
<dbReference type="RefSeq" id="WP_266002745.1">
    <property type="nucleotide sequence ID" value="NZ_JAPHQB010000007.1"/>
</dbReference>
<keyword evidence="5" id="KW-0547">Nucleotide-binding</keyword>
<dbReference type="InterPro" id="IPR014001">
    <property type="entry name" value="Helicase_ATP-bd"/>
</dbReference>
<evidence type="ECO:0000313" key="11">
    <source>
        <dbReference type="EMBL" id="MCX2801288.1"/>
    </source>
</evidence>
<dbReference type="EMBL" id="JAPHQB010000007">
    <property type="protein sequence ID" value="MCX2801288.1"/>
    <property type="molecule type" value="Genomic_DNA"/>
</dbReference>
<dbReference type="InterPro" id="IPR006474">
    <property type="entry name" value="Helicase_Cas3_CRISPR-ass_core"/>
</dbReference>
<evidence type="ECO:0000256" key="8">
    <source>
        <dbReference type="ARBA" id="ARBA00022840"/>
    </source>
</evidence>
<comment type="similarity">
    <text evidence="2">In the central section; belongs to the CRISPR-associated helicase Cas3 family.</text>
</comment>
<dbReference type="GO" id="GO:0005524">
    <property type="term" value="F:ATP binding"/>
    <property type="evidence" value="ECO:0007669"/>
    <property type="project" value="UniProtKB-KW"/>
</dbReference>
<organism evidence="11 12">
    <name type="scientific">Microbulbifer thermotolerans</name>
    <dbReference type="NCBI Taxonomy" id="252514"/>
    <lineage>
        <taxon>Bacteria</taxon>
        <taxon>Pseudomonadati</taxon>
        <taxon>Pseudomonadota</taxon>
        <taxon>Gammaproteobacteria</taxon>
        <taxon>Cellvibrionales</taxon>
        <taxon>Microbulbiferaceae</taxon>
        <taxon>Microbulbifer</taxon>
    </lineage>
</organism>
<evidence type="ECO:0000256" key="1">
    <source>
        <dbReference type="ARBA" id="ARBA00006847"/>
    </source>
</evidence>
<keyword evidence="3" id="KW-0540">Nuclease</keyword>
<keyword evidence="9" id="KW-0051">Antiviral defense</keyword>
<keyword evidence="7" id="KW-0347">Helicase</keyword>
<dbReference type="Pfam" id="PF18019">
    <property type="entry name" value="Cas3_HD"/>
    <property type="match status" value="1"/>
</dbReference>
<dbReference type="InterPro" id="IPR011545">
    <property type="entry name" value="DEAD/DEAH_box_helicase_dom"/>
</dbReference>
<reference evidence="11" key="1">
    <citation type="submission" date="2022-11" db="EMBL/GenBank/DDBJ databases">
        <title>Chitin-degrading and fungicidal potential of chitinolytic bacterial strains from marine environment of the Pacific Ocean regions.</title>
        <authorList>
            <person name="Pentekhina I."/>
            <person name="Nedashkovskaya O."/>
            <person name="Seitkalieva A."/>
            <person name="Podvolotskaya A."/>
            <person name="Tekutyeva L."/>
            <person name="Balabanova L."/>
        </authorList>
    </citation>
    <scope>NUCLEOTIDE SEQUENCE</scope>
    <source>
        <strain evidence="11">KMM 6838</strain>
    </source>
</reference>
<dbReference type="Pfam" id="PF00270">
    <property type="entry name" value="DEAD"/>
    <property type="match status" value="1"/>
</dbReference>
<dbReference type="SUPFAM" id="SSF52540">
    <property type="entry name" value="P-loop containing nucleoside triphosphate hydrolases"/>
    <property type="match status" value="1"/>
</dbReference>
<dbReference type="Pfam" id="PF22590">
    <property type="entry name" value="Cas3-like_C_2"/>
    <property type="match status" value="1"/>
</dbReference>
<name>A0AB35HXW8_MICTH</name>
<dbReference type="InterPro" id="IPR027417">
    <property type="entry name" value="P-loop_NTPase"/>
</dbReference>
<dbReference type="CDD" id="cd09641">
    <property type="entry name" value="Cas3''_I"/>
    <property type="match status" value="1"/>
</dbReference>
<dbReference type="InterPro" id="IPR038257">
    <property type="entry name" value="CRISPR-assoc_Cas3_HD_sf"/>
</dbReference>
<keyword evidence="6" id="KW-0378">Hydrolase</keyword>
<dbReference type="GO" id="GO:0051607">
    <property type="term" value="P:defense response to virus"/>
    <property type="evidence" value="ECO:0007669"/>
    <property type="project" value="UniProtKB-KW"/>
</dbReference>
<dbReference type="GO" id="GO:0016787">
    <property type="term" value="F:hydrolase activity"/>
    <property type="evidence" value="ECO:0007669"/>
    <property type="project" value="UniProtKB-KW"/>
</dbReference>
<dbReference type="PANTHER" id="PTHR47963:SF9">
    <property type="entry name" value="CRISPR-ASSOCIATED ENDONUCLEASE_HELICASE CAS3"/>
    <property type="match status" value="1"/>
</dbReference>
<dbReference type="GO" id="GO:0046872">
    <property type="term" value="F:metal ion binding"/>
    <property type="evidence" value="ECO:0007669"/>
    <property type="project" value="UniProtKB-KW"/>
</dbReference>
<dbReference type="AlphaFoldDB" id="A0AB35HXW8"/>
<keyword evidence="4" id="KW-0479">Metal-binding</keyword>
<evidence type="ECO:0000256" key="6">
    <source>
        <dbReference type="ARBA" id="ARBA00022801"/>
    </source>
</evidence>
<dbReference type="PANTHER" id="PTHR47963">
    <property type="entry name" value="DEAD-BOX ATP-DEPENDENT RNA HELICASE 47, MITOCHONDRIAL"/>
    <property type="match status" value="1"/>
</dbReference>
<dbReference type="NCBIfam" id="TIGR01596">
    <property type="entry name" value="cas3_HD"/>
    <property type="match status" value="1"/>
</dbReference>
<dbReference type="Gene3D" id="1.10.3210.30">
    <property type="match status" value="1"/>
</dbReference>
<evidence type="ECO:0000256" key="9">
    <source>
        <dbReference type="ARBA" id="ARBA00023118"/>
    </source>
</evidence>
<comment type="similarity">
    <text evidence="1">In the N-terminal section; belongs to the CRISPR-associated nuclease Cas3-HD family.</text>
</comment>
<evidence type="ECO:0000256" key="7">
    <source>
        <dbReference type="ARBA" id="ARBA00022806"/>
    </source>
</evidence>
<dbReference type="PROSITE" id="PS51643">
    <property type="entry name" value="HD_CAS3"/>
    <property type="match status" value="1"/>
</dbReference>
<gene>
    <name evidence="11" type="primary">cas3</name>
    <name evidence="11" type="ORF">OQJ68_05730</name>
</gene>
<comment type="caution">
    <text evidence="11">The sequence shown here is derived from an EMBL/GenBank/DDBJ whole genome shotgun (WGS) entry which is preliminary data.</text>
</comment>